<dbReference type="SUPFAM" id="SSF56784">
    <property type="entry name" value="HAD-like"/>
    <property type="match status" value="1"/>
</dbReference>
<gene>
    <name evidence="1" type="ORF">OJ597_12875</name>
</gene>
<dbReference type="Proteomes" id="UP001526076">
    <property type="component" value="Unassembled WGS sequence"/>
</dbReference>
<reference evidence="1 2" key="1">
    <citation type="submission" date="2022-10" db="EMBL/GenBank/DDBJ databases">
        <title>Comparative genomic study of S. anginosus.</title>
        <authorList>
            <person name="Prasad A."/>
            <person name="Ene A."/>
            <person name="Jablonska S."/>
            <person name="Du J."/>
            <person name="Wolfe A.J."/>
            <person name="Putonti C."/>
        </authorList>
    </citation>
    <scope>NUCLEOTIDE SEQUENCE [LARGE SCALE GENOMIC DNA]</scope>
    <source>
        <strain evidence="1 2">UMB9231</strain>
    </source>
</reference>
<dbReference type="Pfam" id="PF08282">
    <property type="entry name" value="Hydrolase_3"/>
    <property type="match status" value="1"/>
</dbReference>
<keyword evidence="1" id="KW-0378">Hydrolase</keyword>
<dbReference type="RefSeq" id="WP_264351296.1">
    <property type="nucleotide sequence ID" value="NZ_JAPAHU010000337.1"/>
</dbReference>
<dbReference type="GO" id="GO:0016787">
    <property type="term" value="F:hydrolase activity"/>
    <property type="evidence" value="ECO:0007669"/>
    <property type="project" value="UniProtKB-KW"/>
</dbReference>
<dbReference type="Gene3D" id="3.40.50.1000">
    <property type="entry name" value="HAD superfamily/HAD-like"/>
    <property type="match status" value="1"/>
</dbReference>
<dbReference type="InterPro" id="IPR036412">
    <property type="entry name" value="HAD-like_sf"/>
</dbReference>
<organism evidence="1 2">
    <name type="scientific">Streptococcus anginosus</name>
    <dbReference type="NCBI Taxonomy" id="1328"/>
    <lineage>
        <taxon>Bacteria</taxon>
        <taxon>Bacillati</taxon>
        <taxon>Bacillota</taxon>
        <taxon>Bacilli</taxon>
        <taxon>Lactobacillales</taxon>
        <taxon>Streptococcaceae</taxon>
        <taxon>Streptococcus</taxon>
        <taxon>Streptococcus anginosus group</taxon>
    </lineage>
</organism>
<proteinExistence type="predicted"/>
<keyword evidence="2" id="KW-1185">Reference proteome</keyword>
<evidence type="ECO:0000313" key="2">
    <source>
        <dbReference type="Proteomes" id="UP001526076"/>
    </source>
</evidence>
<evidence type="ECO:0000313" key="1">
    <source>
        <dbReference type="EMBL" id="MCW1043263.1"/>
    </source>
</evidence>
<name>A0ABT3EE52_STRAP</name>
<feature type="non-terminal residue" evidence="1">
    <location>
        <position position="1"/>
    </location>
</feature>
<feature type="non-terminal residue" evidence="1">
    <location>
        <position position="85"/>
    </location>
</feature>
<sequence>TGRPYRMALEHYRRLELSTPMISFNGSLTHLPEKKWEWEHSVTIDKQYLLDILDMQQSIEADFIASEYRKKFYISAQDHNRVNPQ</sequence>
<protein>
    <submittedName>
        <fullName evidence="1">HAD hydrolase family protein</fullName>
    </submittedName>
</protein>
<dbReference type="Gene3D" id="3.30.1240.10">
    <property type="match status" value="1"/>
</dbReference>
<comment type="caution">
    <text evidence="1">The sequence shown here is derived from an EMBL/GenBank/DDBJ whole genome shotgun (WGS) entry which is preliminary data.</text>
</comment>
<accession>A0ABT3EE52</accession>
<dbReference type="InterPro" id="IPR023214">
    <property type="entry name" value="HAD_sf"/>
</dbReference>
<dbReference type="EMBL" id="JAPAHU010000337">
    <property type="protein sequence ID" value="MCW1043263.1"/>
    <property type="molecule type" value="Genomic_DNA"/>
</dbReference>